<dbReference type="EMBL" id="JAQQWM010000003">
    <property type="protein sequence ID" value="KAK8071887.1"/>
    <property type="molecule type" value="Genomic_DNA"/>
</dbReference>
<feature type="region of interest" description="Disordered" evidence="1">
    <location>
        <begin position="1"/>
        <end position="109"/>
    </location>
</feature>
<organism evidence="2 3">
    <name type="scientific">Apiospora saccharicola</name>
    <dbReference type="NCBI Taxonomy" id="335842"/>
    <lineage>
        <taxon>Eukaryota</taxon>
        <taxon>Fungi</taxon>
        <taxon>Dikarya</taxon>
        <taxon>Ascomycota</taxon>
        <taxon>Pezizomycotina</taxon>
        <taxon>Sordariomycetes</taxon>
        <taxon>Xylariomycetidae</taxon>
        <taxon>Amphisphaeriales</taxon>
        <taxon>Apiosporaceae</taxon>
        <taxon>Apiospora</taxon>
    </lineage>
</organism>
<evidence type="ECO:0000313" key="3">
    <source>
        <dbReference type="Proteomes" id="UP001446871"/>
    </source>
</evidence>
<feature type="compositionally biased region" description="Low complexity" evidence="1">
    <location>
        <begin position="20"/>
        <end position="34"/>
    </location>
</feature>
<keyword evidence="3" id="KW-1185">Reference proteome</keyword>
<comment type="caution">
    <text evidence="2">The sequence shown here is derived from an EMBL/GenBank/DDBJ whole genome shotgun (WGS) entry which is preliminary data.</text>
</comment>
<name>A0ABR1VM00_9PEZI</name>
<protein>
    <submittedName>
        <fullName evidence="2">Uncharacterized protein</fullName>
    </submittedName>
</protein>
<accession>A0ABR1VM00</accession>
<dbReference type="Proteomes" id="UP001446871">
    <property type="component" value="Unassembled WGS sequence"/>
</dbReference>
<feature type="compositionally biased region" description="Polar residues" evidence="1">
    <location>
        <begin position="87"/>
        <end position="109"/>
    </location>
</feature>
<gene>
    <name evidence="2" type="ORF">PG996_005235</name>
</gene>
<feature type="compositionally biased region" description="Basic and acidic residues" evidence="1">
    <location>
        <begin position="1"/>
        <end position="10"/>
    </location>
</feature>
<sequence length="109" mass="11200">MQRNPMDRPGRSLGSGTETQAKPAASSSDAAQPSGLRIKQEGSTFKGRVILSGNATSAQGNKIMDVTQGDIEQGRSDFSGDIEAGDTAQTSRGNQINGMTTGAEQAGAQ</sequence>
<evidence type="ECO:0000256" key="1">
    <source>
        <dbReference type="SAM" id="MobiDB-lite"/>
    </source>
</evidence>
<evidence type="ECO:0000313" key="2">
    <source>
        <dbReference type="EMBL" id="KAK8071887.1"/>
    </source>
</evidence>
<reference evidence="2 3" key="1">
    <citation type="submission" date="2023-01" db="EMBL/GenBank/DDBJ databases">
        <title>Analysis of 21 Apiospora genomes using comparative genomics revels a genus with tremendous synthesis potential of carbohydrate active enzymes and secondary metabolites.</title>
        <authorList>
            <person name="Sorensen T."/>
        </authorList>
    </citation>
    <scope>NUCLEOTIDE SEQUENCE [LARGE SCALE GENOMIC DNA]</scope>
    <source>
        <strain evidence="2 3">CBS 83171</strain>
    </source>
</reference>
<proteinExistence type="predicted"/>